<dbReference type="RefSeq" id="WP_052033129.1">
    <property type="nucleotide sequence ID" value="NZ_BAWF01000022.1"/>
</dbReference>
<reference evidence="1 2" key="1">
    <citation type="submission" date="2014-02" db="EMBL/GenBank/DDBJ databases">
        <title>Whole genome shotgun sequence of Rhodococcus wratislaviensis NBRC 100605.</title>
        <authorList>
            <person name="Hosoyama A."/>
            <person name="Tsuchikane K."/>
            <person name="Yoshida I."/>
            <person name="Ohji S."/>
            <person name="Ichikawa N."/>
            <person name="Yamazoe A."/>
            <person name="Fujita N."/>
        </authorList>
    </citation>
    <scope>NUCLEOTIDE SEQUENCE [LARGE SCALE GENOMIC DNA]</scope>
    <source>
        <strain evidence="1 2">NBRC 100605</strain>
    </source>
</reference>
<gene>
    <name evidence="1" type="ORF">RW1_022_00020</name>
</gene>
<dbReference type="OrthoDB" id="4474136at2"/>
<sequence>MTPIAHDPDTAQAEVFLSLLLAETDRLVDHIEHAQIQVEQLAPTDRDFERHWRAEERALRNQLDQAQVLVDRLLVRFPVLVDRPRTPASDRPAK</sequence>
<dbReference type="AlphaFoldDB" id="X0PRD6"/>
<protein>
    <submittedName>
        <fullName evidence="1">Uncharacterized protein</fullName>
    </submittedName>
</protein>
<dbReference type="EMBL" id="BAWF01000022">
    <property type="protein sequence ID" value="GAF45428.1"/>
    <property type="molecule type" value="Genomic_DNA"/>
</dbReference>
<name>X0PRD6_RHOWR</name>
<evidence type="ECO:0000313" key="2">
    <source>
        <dbReference type="Proteomes" id="UP000019491"/>
    </source>
</evidence>
<accession>X0PRD6</accession>
<organism evidence="1 2">
    <name type="scientific">Rhodococcus wratislaviensis NBRC 100605</name>
    <dbReference type="NCBI Taxonomy" id="1219028"/>
    <lineage>
        <taxon>Bacteria</taxon>
        <taxon>Bacillati</taxon>
        <taxon>Actinomycetota</taxon>
        <taxon>Actinomycetes</taxon>
        <taxon>Mycobacteriales</taxon>
        <taxon>Nocardiaceae</taxon>
        <taxon>Rhodococcus</taxon>
    </lineage>
</organism>
<keyword evidence="2" id="KW-1185">Reference proteome</keyword>
<proteinExistence type="predicted"/>
<comment type="caution">
    <text evidence="1">The sequence shown here is derived from an EMBL/GenBank/DDBJ whole genome shotgun (WGS) entry which is preliminary data.</text>
</comment>
<dbReference type="Proteomes" id="UP000019491">
    <property type="component" value="Unassembled WGS sequence"/>
</dbReference>
<evidence type="ECO:0000313" key="1">
    <source>
        <dbReference type="EMBL" id="GAF45428.1"/>
    </source>
</evidence>